<feature type="compositionally biased region" description="Gly residues" evidence="3">
    <location>
        <begin position="1720"/>
        <end position="1733"/>
    </location>
</feature>
<evidence type="ECO:0000313" key="5">
    <source>
        <dbReference type="EMBL" id="KAG5480591.1"/>
    </source>
</evidence>
<evidence type="ECO:0000256" key="2">
    <source>
        <dbReference type="SAM" id="Coils"/>
    </source>
</evidence>
<feature type="region of interest" description="Disordered" evidence="3">
    <location>
        <begin position="487"/>
        <end position="592"/>
    </location>
</feature>
<feature type="region of interest" description="Disordered" evidence="3">
    <location>
        <begin position="346"/>
        <end position="383"/>
    </location>
</feature>
<feature type="region of interest" description="Disordered" evidence="3">
    <location>
        <begin position="2090"/>
        <end position="2113"/>
    </location>
</feature>
<feature type="compositionally biased region" description="Low complexity" evidence="3">
    <location>
        <begin position="1500"/>
        <end position="1539"/>
    </location>
</feature>
<evidence type="ECO:0000313" key="6">
    <source>
        <dbReference type="Proteomes" id="UP000673552"/>
    </source>
</evidence>
<feature type="region of interest" description="Disordered" evidence="3">
    <location>
        <begin position="238"/>
        <end position="286"/>
    </location>
</feature>
<feature type="region of interest" description="Disordered" evidence="3">
    <location>
        <begin position="2587"/>
        <end position="2647"/>
    </location>
</feature>
<feature type="region of interest" description="Disordered" evidence="3">
    <location>
        <begin position="1342"/>
        <end position="1363"/>
    </location>
</feature>
<feature type="compositionally biased region" description="Low complexity" evidence="3">
    <location>
        <begin position="159"/>
        <end position="170"/>
    </location>
</feature>
<feature type="region of interest" description="Disordered" evidence="3">
    <location>
        <begin position="1685"/>
        <end position="1734"/>
    </location>
</feature>
<name>A0A836KN75_9TRYP</name>
<dbReference type="PROSITE" id="PS50089">
    <property type="entry name" value="ZF_RING_2"/>
    <property type="match status" value="1"/>
</dbReference>
<feature type="region of interest" description="Disordered" evidence="3">
    <location>
        <begin position="1632"/>
        <end position="1673"/>
    </location>
</feature>
<dbReference type="InterPro" id="IPR001841">
    <property type="entry name" value="Znf_RING"/>
</dbReference>
<feature type="region of interest" description="Disordered" evidence="3">
    <location>
        <begin position="1440"/>
        <end position="1541"/>
    </location>
</feature>
<feature type="compositionally biased region" description="Basic and acidic residues" evidence="3">
    <location>
        <begin position="1224"/>
        <end position="1234"/>
    </location>
</feature>
<feature type="region of interest" description="Disordered" evidence="3">
    <location>
        <begin position="437"/>
        <end position="467"/>
    </location>
</feature>
<dbReference type="Proteomes" id="UP000673552">
    <property type="component" value="Chromosome 19"/>
</dbReference>
<comment type="caution">
    <text evidence="5">The sequence shown here is derived from an EMBL/GenBank/DDBJ whole genome shotgun (WGS) entry which is preliminary data.</text>
</comment>
<accession>A0A836KN75</accession>
<feature type="compositionally biased region" description="Acidic residues" evidence="3">
    <location>
        <begin position="956"/>
        <end position="965"/>
    </location>
</feature>
<proteinExistence type="predicted"/>
<feature type="compositionally biased region" description="Polar residues" evidence="3">
    <location>
        <begin position="552"/>
        <end position="569"/>
    </location>
</feature>
<protein>
    <recommendedName>
        <fullName evidence="4">RING-type domain-containing protein</fullName>
    </recommendedName>
</protein>
<evidence type="ECO:0000259" key="4">
    <source>
        <dbReference type="PROSITE" id="PS50089"/>
    </source>
</evidence>
<feature type="region of interest" description="Disordered" evidence="3">
    <location>
        <begin position="1212"/>
        <end position="1306"/>
    </location>
</feature>
<feature type="compositionally biased region" description="Low complexity" evidence="3">
    <location>
        <begin position="1685"/>
        <end position="1696"/>
    </location>
</feature>
<keyword evidence="1" id="KW-0862">Zinc</keyword>
<dbReference type="GO" id="GO:0008270">
    <property type="term" value="F:zinc ion binding"/>
    <property type="evidence" value="ECO:0007669"/>
    <property type="project" value="UniProtKB-KW"/>
</dbReference>
<feature type="domain" description="RING-type" evidence="4">
    <location>
        <begin position="27"/>
        <end position="80"/>
    </location>
</feature>
<feature type="region of interest" description="Disordered" evidence="3">
    <location>
        <begin position="92"/>
        <end position="145"/>
    </location>
</feature>
<feature type="compositionally biased region" description="Pro residues" evidence="3">
    <location>
        <begin position="2238"/>
        <end position="2250"/>
    </location>
</feature>
<feature type="region of interest" description="Disordered" evidence="3">
    <location>
        <begin position="158"/>
        <end position="201"/>
    </location>
</feature>
<evidence type="ECO:0000256" key="1">
    <source>
        <dbReference type="PROSITE-ProRule" id="PRU00175"/>
    </source>
</evidence>
<reference evidence="5 6" key="1">
    <citation type="submission" date="2021-03" db="EMBL/GenBank/DDBJ databases">
        <title>Leishmania (Mundinia) martiniquensis Genome sequencing and assembly.</title>
        <authorList>
            <person name="Almutairi H."/>
            <person name="Gatherer D."/>
        </authorList>
    </citation>
    <scope>NUCLEOTIDE SEQUENCE [LARGE SCALE GENOMIC DNA]</scope>
    <source>
        <strain evidence="5">LSCM1</strain>
    </source>
</reference>
<feature type="region of interest" description="Disordered" evidence="3">
    <location>
        <begin position="2218"/>
        <end position="2250"/>
    </location>
</feature>
<keyword evidence="2" id="KW-0175">Coiled coil</keyword>
<organism evidence="5 6">
    <name type="scientific">Leishmania martiniquensis</name>
    <dbReference type="NCBI Taxonomy" id="1580590"/>
    <lineage>
        <taxon>Eukaryota</taxon>
        <taxon>Discoba</taxon>
        <taxon>Euglenozoa</taxon>
        <taxon>Kinetoplastea</taxon>
        <taxon>Metakinetoplastina</taxon>
        <taxon>Trypanosomatida</taxon>
        <taxon>Trypanosomatidae</taxon>
        <taxon>Leishmaniinae</taxon>
        <taxon>Leishmania</taxon>
    </lineage>
</organism>
<feature type="compositionally biased region" description="Low complexity" evidence="3">
    <location>
        <begin position="1235"/>
        <end position="1246"/>
    </location>
</feature>
<dbReference type="KEGG" id="lmat:92516238"/>
<feature type="compositionally biased region" description="Low complexity" evidence="3">
    <location>
        <begin position="1296"/>
        <end position="1306"/>
    </location>
</feature>
<evidence type="ECO:0000256" key="3">
    <source>
        <dbReference type="SAM" id="MobiDB-lite"/>
    </source>
</evidence>
<sequence length="2647" mass="286443">MAGLQSENISANSTRLTEQSTSDKDICAFCLRRAVPSASDPHAPLFPFFSLVDCRHYACQPCALVHCDNAGRRILCPKCHCVSRLAQSGRRRTRSAAAAATDPDADRVSIDDGVSSTRSRRTGTSPTLRRSALKGKSGTSKRRASSVQFLANPTAFVVPGDGASDSAAAPAEDDGADEERRPRRASSPLTQDAVDALPLDPVEAQRRRVREQHLQLRAAEAAAKAEKAVSLYAITAAPPLPSTSVGSGAAANEGSKTKGRSRSQPVPKLPNTILEPKQEYPLPPPLELHTVDEAETHALSVPEDKRFDAESALPTAAATSSAAAAPEGNAEADSNALALASVSSPLIAPRRTEDEVQAATAGSDDKPQTTGALPPPSSLAEDLARPRQLLDDCESTEAEERGVVGDVEAHERAALKQHMEEEDTAIRARRGLVLEFESTPIPGPQPQPTPYHQHSHHHNAGSLSLGDLSDQVSVTSDDELSQRVSALKSVTSSTSTSRRRQHPFISSASEPPTQPLEKAADEPDATVAKGAQVVGASTPGGGISTMMRPVSKSGSVDRTLSPMTTSRRGQVSADEESEDYGEPVAAVAPPGSEDAKRLGAAREVEAAAAVAEVQAAAQEARAIAEEQERARRRQLQREAADEAAELKRKQQRQEEVEVRRRQLQEERAAFACQSLQDRESMAREALEKAEEVVREHYERSAGEWLGAALPLELEARRRARAAAEQLHQQEHEQAQLATQEGLQRDKMEEMEANSWSWLLSGARVDRVVAATEEGDRVQREYEALRFERLQLQLREDAADLIREEAHGRLSFVEYEAATRSLLQSHYAVQRQALAEDEQRQEAELLKKAAERREAAFRQRCQWEVDELDADEVSGRAMLREVEREERRTANLVFLQRLAWIRRKEFSQHTAPVDTVTAAEEAGMSSVLSDAPTVMTARMHGRVQPQQSITALPLALEEDEDGDGGDPDVTGAATPPKLRTPLITAKQLSELRAREAAYAAELQAALERLQEAERRVAEEAAIRAQAEQERQAVRAESERLIREAEQRAEQRIREARDAAEQLLQAQLTDLRDEAARRAEHASIIQALAEEEQRAVLEAKLQAAQRQLDEARQRAQEEVHRAREEAAELAAADAARAASEAQRREEEWQERCRAENLLRLAEREIEKEEAIRRLAEIEARAAEAVRLAREEAARTAAEAQERLADMEQRQRAREMEVQLAAQRVRSARDSLREFDSRSQSSRRTTPSRAEQPGQRPPTSSRCHEAPRLFAASSNHASQASAHTPLQTPPLAPSSSHTPSAVQPQPSAQSSALRAVAVAPAAVEAVPTVASDSTPPRVILSSQHTPLSSAVAPGPGRGGAAVPSSSASAAGATSLATMDPADIIRAAIRSAVQEIVEAQRRTQTLQDRAEQHISLSERRYHRHQGDRLRAARDVAAIESSYALSEAEESEGRHKRQQSWVHQARQRQPLRGGEHTTHAASSRISDGRLYSTRSSRGGYAQEVSDSPWTRSSSSPTSRLSPTRTPMPTASSPAAAAAPGSVSSNTLPSASSVYFDSMHRPSSVTFGAAHRFHGRYGSNYPVAPEHQKQQPPLSFRGYSAASRVLFAPRMAHEVRDAWASEEGEHGYAQGMPAAVQAHAYPPASSRQEQRNTTGAAQPPPRPLQQLPQHPRVAGAAAALPSAAHAYNEPEPRAPAAAAMDYSPPPRRSTTHTGAEVKPQQRRRQGGAGTNVGSGGGVGALPEPSRMCPRCYSTETTSPCWRCGEMICRRCGLPPGAARQLCCTAHHRAQLREFARRKAYEGGHATTAAAAGKVPSPTPHVQRQDQRLRGEHQVQTSFASSVGSVQIRDAAAFVDEPAARFDAGTSPLASPSPPRMIPSSAYRAPQQQQQRQVAYPQPNYPSVYPAFTVAGPAASSQQPMYSPEFQSITAAYPYAYSYLPPPPQQQQQFPCYVNSERPYTALSSLEPCAPPFNHPQSLAPSGYSVRAATAAVGSAATGTGGAGFAAGMTVSDAPRQEGAAAVEPEVWSAPGVPPSASRSMAVSAAAMPHISPAGLAQSAPPTAAVLPLHQAASEGVAPYDAQADVVVEATVPATAALDGTPDAQMQRQPPPSTRVDDSRIKVKAKRPAEVRSCTPPNAILAASVAGPAAESASLPGGLPEKQGSAAASVDALPIRDGVAAAAAATADDDGGDGTTAAAAALEEPKTERKKTFPAFFVSLCDGEGAVEPRRPKPPTPRNFVPSQLLPPTPARVPPPIKQRRRSALSGMLLIPQRRRGEQTAHRPHQQRKLSPLQAHEMNCPRSIRKSVSPSRSLSAQRRHRNACLSPYERAPNSSGARDVPKKSLPYPPSQRQHVNANGVAASLTKSIKSYIKSLSPVMVVDASGTPIFYEDVHKAESDGFCRAQQQRRPQERRATASPVPHDIYLRSGGIRGSVAEAEHSLPASRRHRSKLEGYYVDAPSQQQDSSQQQHQCSSRSASYYPYFTSSGATSETMPQPPHPQHQHRYAPLELHMPAHIPYTAPASDRRVPTLAELERRLQQLRLEDEYEAAEYHRREAPYAHRQQHVSALLYPIRAAAVGGNARTFVAAPSYGNREEAQLQQRRHNSATGRHPQLRTVSPPWRTDLNSSPVRPRWDISQPRSPIYHPAPATTAGG</sequence>
<keyword evidence="6" id="KW-1185">Reference proteome</keyword>
<feature type="region of interest" description="Disordered" evidence="3">
    <location>
        <begin position="956"/>
        <end position="977"/>
    </location>
</feature>
<keyword evidence="1" id="KW-0479">Metal-binding</keyword>
<feature type="region of interest" description="Disordered" evidence="3">
    <location>
        <begin position="2267"/>
        <end position="2349"/>
    </location>
</feature>
<dbReference type="CDD" id="cd06503">
    <property type="entry name" value="ATP-synt_Fo_b"/>
    <property type="match status" value="1"/>
</dbReference>
<dbReference type="RefSeq" id="XP_067179355.1">
    <property type="nucleotide sequence ID" value="XM_067323726.1"/>
</dbReference>
<feature type="coiled-coil region" evidence="2">
    <location>
        <begin position="832"/>
        <end position="859"/>
    </location>
</feature>
<feature type="compositionally biased region" description="Polar residues" evidence="3">
    <location>
        <begin position="2299"/>
        <end position="2309"/>
    </location>
</feature>
<feature type="compositionally biased region" description="Low complexity" evidence="3">
    <location>
        <begin position="1345"/>
        <end position="1363"/>
    </location>
</feature>
<gene>
    <name evidence="5" type="ORF">LSCM1_06295</name>
</gene>
<keyword evidence="1" id="KW-0863">Zinc-finger</keyword>
<feature type="compositionally biased region" description="Low complexity" evidence="3">
    <location>
        <begin position="1268"/>
        <end position="1280"/>
    </location>
</feature>
<feature type="region of interest" description="Disordered" evidence="3">
    <location>
        <begin position="1797"/>
        <end position="1820"/>
    </location>
</feature>
<feature type="coiled-coil region" evidence="2">
    <location>
        <begin position="601"/>
        <end position="692"/>
    </location>
</feature>
<feature type="compositionally biased region" description="Low complexity" evidence="3">
    <location>
        <begin position="1658"/>
        <end position="1673"/>
    </location>
</feature>
<feature type="compositionally biased region" description="Polar residues" evidence="3">
    <location>
        <begin position="1639"/>
        <end position="1650"/>
    </location>
</feature>
<dbReference type="GeneID" id="92516238"/>
<dbReference type="EMBL" id="JAFEUZ010000019">
    <property type="protein sequence ID" value="KAG5480591.1"/>
    <property type="molecule type" value="Genomic_DNA"/>
</dbReference>
<dbReference type="OrthoDB" id="267853at2759"/>